<proteinExistence type="predicted"/>
<dbReference type="Pfam" id="PF12833">
    <property type="entry name" value="HTH_18"/>
    <property type="match status" value="1"/>
</dbReference>
<sequence length="214" mass="23205">MLGRLEIEVGGVGGRLDIAKGAFVAPETAHAQSADGQNRFLILDCDVTDLGDDAVERLRRQTFIPISTAMRRLIEFIDLASHDRHVPAAVARHGLPLLLASLAPADSSPRRFDALRSRVESAPGEEWSVARMAAEANLSASRLHALFRAETGETPQAWLSGVRLRAVQDALIGTSRPIAVLAQEAGYADQSALTRAMRLATGETPAAYRKRYRK</sequence>
<keyword evidence="3" id="KW-0804">Transcription</keyword>
<comment type="caution">
    <text evidence="5">The sequence shown here is derived from an EMBL/GenBank/DDBJ whole genome shotgun (WGS) entry which is preliminary data.</text>
</comment>
<accession>A0ABQ3GUY8</accession>
<dbReference type="InterPro" id="IPR050204">
    <property type="entry name" value="AraC_XylS_family_regulators"/>
</dbReference>
<dbReference type="EMBL" id="BMYO01000001">
    <property type="protein sequence ID" value="GHD56242.1"/>
    <property type="molecule type" value="Genomic_DNA"/>
</dbReference>
<evidence type="ECO:0000256" key="2">
    <source>
        <dbReference type="ARBA" id="ARBA00023125"/>
    </source>
</evidence>
<dbReference type="PANTHER" id="PTHR46796:SF2">
    <property type="entry name" value="TRANSCRIPTIONAL REGULATORY PROTEIN"/>
    <property type="match status" value="1"/>
</dbReference>
<evidence type="ECO:0000313" key="5">
    <source>
        <dbReference type="EMBL" id="GHD56242.1"/>
    </source>
</evidence>
<keyword evidence="2" id="KW-0238">DNA-binding</keyword>
<protein>
    <submittedName>
        <fullName evidence="5">Transcriptional regulator</fullName>
    </submittedName>
</protein>
<evidence type="ECO:0000259" key="4">
    <source>
        <dbReference type="PROSITE" id="PS01124"/>
    </source>
</evidence>
<reference evidence="6" key="1">
    <citation type="journal article" date="2019" name="Int. J. Syst. Evol. Microbiol.">
        <title>The Global Catalogue of Microorganisms (GCM) 10K type strain sequencing project: providing services to taxonomists for standard genome sequencing and annotation.</title>
        <authorList>
            <consortium name="The Broad Institute Genomics Platform"/>
            <consortium name="The Broad Institute Genome Sequencing Center for Infectious Disease"/>
            <person name="Wu L."/>
            <person name="Ma J."/>
        </authorList>
    </citation>
    <scope>NUCLEOTIDE SEQUENCE [LARGE SCALE GENOMIC DNA]</scope>
    <source>
        <strain evidence="6">KCTC 23701</strain>
    </source>
</reference>
<gene>
    <name evidence="5" type="ORF">GCM10007350_02920</name>
</gene>
<dbReference type="SMART" id="SM00342">
    <property type="entry name" value="HTH_ARAC"/>
    <property type="match status" value="1"/>
</dbReference>
<evidence type="ECO:0000256" key="3">
    <source>
        <dbReference type="ARBA" id="ARBA00023163"/>
    </source>
</evidence>
<evidence type="ECO:0000256" key="1">
    <source>
        <dbReference type="ARBA" id="ARBA00023015"/>
    </source>
</evidence>
<dbReference type="PANTHER" id="PTHR46796">
    <property type="entry name" value="HTH-TYPE TRANSCRIPTIONAL ACTIVATOR RHAS-RELATED"/>
    <property type="match status" value="1"/>
</dbReference>
<dbReference type="Proteomes" id="UP000604737">
    <property type="component" value="Unassembled WGS sequence"/>
</dbReference>
<organism evidence="5 6">
    <name type="scientific">Jeongeupia chitinilytica</name>
    <dbReference type="NCBI Taxonomy" id="1041641"/>
    <lineage>
        <taxon>Bacteria</taxon>
        <taxon>Pseudomonadati</taxon>
        <taxon>Pseudomonadota</taxon>
        <taxon>Betaproteobacteria</taxon>
        <taxon>Neisseriales</taxon>
        <taxon>Chitinibacteraceae</taxon>
        <taxon>Jeongeupia</taxon>
    </lineage>
</organism>
<name>A0ABQ3GUY8_9NEIS</name>
<dbReference type="Gene3D" id="1.10.10.60">
    <property type="entry name" value="Homeodomain-like"/>
    <property type="match status" value="1"/>
</dbReference>
<dbReference type="InterPro" id="IPR009057">
    <property type="entry name" value="Homeodomain-like_sf"/>
</dbReference>
<keyword evidence="6" id="KW-1185">Reference proteome</keyword>
<feature type="domain" description="HTH araC/xylS-type" evidence="4">
    <location>
        <begin position="113"/>
        <end position="211"/>
    </location>
</feature>
<evidence type="ECO:0000313" key="6">
    <source>
        <dbReference type="Proteomes" id="UP000604737"/>
    </source>
</evidence>
<dbReference type="SUPFAM" id="SSF46689">
    <property type="entry name" value="Homeodomain-like"/>
    <property type="match status" value="2"/>
</dbReference>
<dbReference type="PROSITE" id="PS01124">
    <property type="entry name" value="HTH_ARAC_FAMILY_2"/>
    <property type="match status" value="1"/>
</dbReference>
<dbReference type="InterPro" id="IPR018060">
    <property type="entry name" value="HTH_AraC"/>
</dbReference>
<keyword evidence="1" id="KW-0805">Transcription regulation</keyword>